<evidence type="ECO:0000313" key="3">
    <source>
        <dbReference type="Proteomes" id="UP000176568"/>
    </source>
</evidence>
<feature type="compositionally biased region" description="Basic and acidic residues" evidence="1">
    <location>
        <begin position="76"/>
        <end position="92"/>
    </location>
</feature>
<dbReference type="EMBL" id="MEXB01000003">
    <property type="protein sequence ID" value="OGC88820.1"/>
    <property type="molecule type" value="Genomic_DNA"/>
</dbReference>
<dbReference type="Proteomes" id="UP000176568">
    <property type="component" value="Unassembled WGS sequence"/>
</dbReference>
<gene>
    <name evidence="2" type="ORF">A2419_03545</name>
</gene>
<evidence type="ECO:0000256" key="1">
    <source>
        <dbReference type="SAM" id="MobiDB-lite"/>
    </source>
</evidence>
<comment type="caution">
    <text evidence="2">The sequence shown here is derived from an EMBL/GenBank/DDBJ whole genome shotgun (WGS) entry which is preliminary data.</text>
</comment>
<feature type="region of interest" description="Disordered" evidence="1">
    <location>
        <begin position="75"/>
        <end position="102"/>
    </location>
</feature>
<accession>A0A1F4Y4C9</accession>
<dbReference type="STRING" id="1797247.A2419_03545"/>
<reference evidence="2 3" key="1">
    <citation type="journal article" date="2016" name="Nat. Commun.">
        <title>Thousands of microbial genomes shed light on interconnected biogeochemical processes in an aquifer system.</title>
        <authorList>
            <person name="Anantharaman K."/>
            <person name="Brown C.T."/>
            <person name="Hug L.A."/>
            <person name="Sharon I."/>
            <person name="Castelle C.J."/>
            <person name="Probst A.J."/>
            <person name="Thomas B.C."/>
            <person name="Singh A."/>
            <person name="Wilkins M.J."/>
            <person name="Karaoz U."/>
            <person name="Brodie E.L."/>
            <person name="Williams K.H."/>
            <person name="Hubbard S.S."/>
            <person name="Banfield J.F."/>
        </authorList>
    </citation>
    <scope>NUCLEOTIDE SEQUENCE [LARGE SCALE GENOMIC DNA]</scope>
</reference>
<name>A0A1F4Y4C9_9BACT</name>
<proteinExistence type="predicted"/>
<sequence>MATAIASAHAERIASPASVKRPIWQCQEPGCDGSRIRDSDGINWTCKKCKVGTNKDKPAETKQVKLAKPVLVSSKPVERSEPSPRWLDERRIAGARTCSSRR</sequence>
<dbReference type="AlphaFoldDB" id="A0A1F4Y4C9"/>
<evidence type="ECO:0000313" key="2">
    <source>
        <dbReference type="EMBL" id="OGC88820.1"/>
    </source>
</evidence>
<protein>
    <submittedName>
        <fullName evidence="2">Uncharacterized protein</fullName>
    </submittedName>
</protein>
<organism evidence="2 3">
    <name type="scientific">Candidatus Adlerbacteria bacterium RIFOXYC1_FULL_48_26</name>
    <dbReference type="NCBI Taxonomy" id="1797247"/>
    <lineage>
        <taxon>Bacteria</taxon>
        <taxon>Candidatus Adleribacteriota</taxon>
    </lineage>
</organism>